<dbReference type="Pfam" id="PF17283">
    <property type="entry name" value="Zn_ribbon_SprT"/>
    <property type="match status" value="1"/>
</dbReference>
<feature type="region of interest" description="Disordered" evidence="1">
    <location>
        <begin position="291"/>
        <end position="357"/>
    </location>
</feature>
<feature type="compositionally biased region" description="Acidic residues" evidence="1">
    <location>
        <begin position="208"/>
        <end position="221"/>
    </location>
</feature>
<dbReference type="Pfam" id="PF10263">
    <property type="entry name" value="SprT-like"/>
    <property type="match status" value="1"/>
</dbReference>
<dbReference type="PANTHER" id="PTHR23099:SF0">
    <property type="entry name" value="GERM CELL NUCLEAR ACIDIC PROTEIN"/>
    <property type="match status" value="1"/>
</dbReference>
<reference evidence="3 4" key="1">
    <citation type="submission" date="2021-02" db="EMBL/GenBank/DDBJ databases">
        <title>Genome assembly of Pseudopithomyces chartarum.</title>
        <authorList>
            <person name="Jauregui R."/>
            <person name="Singh J."/>
            <person name="Voisey C."/>
        </authorList>
    </citation>
    <scope>NUCLEOTIDE SEQUENCE [LARGE SCALE GENOMIC DNA]</scope>
    <source>
        <strain evidence="3 4">AGR01</strain>
    </source>
</reference>
<feature type="region of interest" description="Disordered" evidence="1">
    <location>
        <begin position="1"/>
        <end position="117"/>
    </location>
</feature>
<proteinExistence type="predicted"/>
<feature type="compositionally biased region" description="Low complexity" evidence="1">
    <location>
        <begin position="401"/>
        <end position="415"/>
    </location>
</feature>
<evidence type="ECO:0000259" key="2">
    <source>
        <dbReference type="SMART" id="SM00731"/>
    </source>
</evidence>
<feature type="domain" description="SprT-like" evidence="2">
    <location>
        <begin position="461"/>
        <end position="631"/>
    </location>
</feature>
<organism evidence="3 4">
    <name type="scientific">Pseudopithomyces chartarum</name>
    <dbReference type="NCBI Taxonomy" id="1892770"/>
    <lineage>
        <taxon>Eukaryota</taxon>
        <taxon>Fungi</taxon>
        <taxon>Dikarya</taxon>
        <taxon>Ascomycota</taxon>
        <taxon>Pezizomycotina</taxon>
        <taxon>Dothideomycetes</taxon>
        <taxon>Pleosporomycetidae</taxon>
        <taxon>Pleosporales</taxon>
        <taxon>Massarineae</taxon>
        <taxon>Didymosphaeriaceae</taxon>
        <taxon>Pseudopithomyces</taxon>
    </lineage>
</organism>
<feature type="compositionally biased region" description="Basic and acidic residues" evidence="1">
    <location>
        <begin position="99"/>
        <end position="113"/>
    </location>
</feature>
<evidence type="ECO:0000313" key="4">
    <source>
        <dbReference type="Proteomes" id="UP001280581"/>
    </source>
</evidence>
<dbReference type="Proteomes" id="UP001280581">
    <property type="component" value="Unassembled WGS sequence"/>
</dbReference>
<dbReference type="SMART" id="SM00731">
    <property type="entry name" value="SprT"/>
    <property type="match status" value="1"/>
</dbReference>
<feature type="compositionally biased region" description="Polar residues" evidence="1">
    <location>
        <begin position="20"/>
        <end position="49"/>
    </location>
</feature>
<keyword evidence="4" id="KW-1185">Reference proteome</keyword>
<dbReference type="EMBL" id="WVTA01000009">
    <property type="protein sequence ID" value="KAK3207438.1"/>
    <property type="molecule type" value="Genomic_DNA"/>
</dbReference>
<dbReference type="AlphaFoldDB" id="A0AAN6RER1"/>
<feature type="region of interest" description="Disordered" evidence="1">
    <location>
        <begin position="164"/>
        <end position="248"/>
    </location>
</feature>
<feature type="region of interest" description="Disordered" evidence="1">
    <location>
        <begin position="401"/>
        <end position="436"/>
    </location>
</feature>
<dbReference type="InterPro" id="IPR006640">
    <property type="entry name" value="SprT-like_domain"/>
</dbReference>
<dbReference type="GO" id="GO:0005634">
    <property type="term" value="C:nucleus"/>
    <property type="evidence" value="ECO:0007669"/>
    <property type="project" value="TreeGrafter"/>
</dbReference>
<dbReference type="InterPro" id="IPR035240">
    <property type="entry name" value="SprT_Zn_ribbon"/>
</dbReference>
<sequence>MARLRKPSPVEQAIFIPAPVNSTRPTRSSPRKITSDSPSTRRLRYTSSQESDEDSFLVPKVPTSQSPIRKRRVLRPMASNASLAVRPSDESLRSLAATPDKDRRQRRPLRDGGHAANYLYSKTLAKSVARRKVPCNTAKGAETAAKQTFVDDYDVEKSILCDDDDETMEENKENATPIAEDTDSEMDEEPLVNTRVNRQQRTRPVLSDSEDYDEDEYEDATESYHTQEPVIEPPQSPSKMMPPPSLISNKPRLEKGHSAISNWTQNVIDLTNTPNPQTNFVLPPPARARTASFAASSDANSRTSNRADDILVYSPTPTKHRSPRKVPPVSRPTTPTQIPSPSKLVSPSKKNARIPTVSSLRPSIDAFWDPEVVNEHNEKPLLSPRKKNLFKQLEQQIDSITISDSDNDSFLSPKMSPKKKKVPSPTKKSSPDASVPTVAEVRAQRKEFAARKHALAEDFITELDTTITNGHITELSNKTGGIKLVWSKTLKTTAGRANWRREQVRLRIGPLPSDTSTEIRHHCSIELAEKVIDDEERLYNVLAHEYCHLTTFMISEIRNNPHGAEFKSWGAKVTEAFKSKGVEVTTKHSYKIDYKYIWECVSCGYEFKRHSKSVDTVRHSCGRCKGRLVQTKPTPRGGAVGKDGKKQSGEYQGFIKGNFARVKKEMEDRGEDTQMGKVMEAVAREYREMKAARTKDAEKKVDELEAAIESLRL</sequence>
<name>A0AAN6RER1_9PLEO</name>
<gene>
    <name evidence="3" type="ORF">GRF29_103g1008745</name>
</gene>
<feature type="compositionally biased region" description="Pro residues" evidence="1">
    <location>
        <begin position="231"/>
        <end position="245"/>
    </location>
</feature>
<evidence type="ECO:0000256" key="1">
    <source>
        <dbReference type="SAM" id="MobiDB-lite"/>
    </source>
</evidence>
<evidence type="ECO:0000313" key="3">
    <source>
        <dbReference type="EMBL" id="KAK3207438.1"/>
    </source>
</evidence>
<protein>
    <recommendedName>
        <fullName evidence="2">SprT-like domain-containing protein</fullName>
    </recommendedName>
</protein>
<feature type="compositionally biased region" description="Low complexity" evidence="1">
    <location>
        <begin position="331"/>
        <end position="349"/>
    </location>
</feature>
<comment type="caution">
    <text evidence="3">The sequence shown here is derived from an EMBL/GenBank/DDBJ whole genome shotgun (WGS) entry which is preliminary data.</text>
</comment>
<dbReference type="PANTHER" id="PTHR23099">
    <property type="entry name" value="TRANSCRIPTIONAL REGULATOR"/>
    <property type="match status" value="1"/>
</dbReference>
<feature type="compositionally biased region" description="Acidic residues" evidence="1">
    <location>
        <begin position="180"/>
        <end position="190"/>
    </location>
</feature>
<accession>A0AAN6RER1</accession>
<dbReference type="GO" id="GO:0006950">
    <property type="term" value="P:response to stress"/>
    <property type="evidence" value="ECO:0007669"/>
    <property type="project" value="UniProtKB-ARBA"/>
</dbReference>